<name>A0A1G1VSS5_9BACT</name>
<dbReference type="InterPro" id="IPR022572">
    <property type="entry name" value="DNA_rep/recomb_RecO_N"/>
</dbReference>
<dbReference type="HAMAP" id="MF_00201">
    <property type="entry name" value="RecO"/>
    <property type="match status" value="1"/>
</dbReference>
<dbReference type="GO" id="GO:0043590">
    <property type="term" value="C:bacterial nucleoid"/>
    <property type="evidence" value="ECO:0007669"/>
    <property type="project" value="TreeGrafter"/>
</dbReference>
<dbReference type="PANTHER" id="PTHR33991:SF1">
    <property type="entry name" value="DNA REPAIR PROTEIN RECO"/>
    <property type="match status" value="1"/>
</dbReference>
<evidence type="ECO:0000259" key="8">
    <source>
        <dbReference type="Pfam" id="PF11967"/>
    </source>
</evidence>
<evidence type="ECO:0000256" key="4">
    <source>
        <dbReference type="ARBA" id="ARBA00023172"/>
    </source>
</evidence>
<protein>
    <recommendedName>
        <fullName evidence="2 7">DNA repair protein RecO</fullName>
    </recommendedName>
    <alternativeName>
        <fullName evidence="6 7">Recombination protein O</fullName>
    </alternativeName>
</protein>
<comment type="similarity">
    <text evidence="1 7">Belongs to the RecO family.</text>
</comment>
<dbReference type="SUPFAM" id="SSF50249">
    <property type="entry name" value="Nucleic acid-binding proteins"/>
    <property type="match status" value="1"/>
</dbReference>
<dbReference type="EMBL" id="MHCJ01000003">
    <property type="protein sequence ID" value="OGY18458.1"/>
    <property type="molecule type" value="Genomic_DNA"/>
</dbReference>
<organism evidence="9 10">
    <name type="scientific">Candidatus Chisholmbacteria bacterium RIFCSPHIGHO2_01_FULL_52_32</name>
    <dbReference type="NCBI Taxonomy" id="1797591"/>
    <lineage>
        <taxon>Bacteria</taxon>
        <taxon>Candidatus Chisholmiibacteriota</taxon>
    </lineage>
</organism>
<dbReference type="NCBIfam" id="TIGR00613">
    <property type="entry name" value="reco"/>
    <property type="match status" value="1"/>
</dbReference>
<evidence type="ECO:0000256" key="3">
    <source>
        <dbReference type="ARBA" id="ARBA00022763"/>
    </source>
</evidence>
<comment type="function">
    <text evidence="7">Involved in DNA repair and RecF pathway recombination.</text>
</comment>
<dbReference type="GO" id="GO:0006302">
    <property type="term" value="P:double-strand break repair"/>
    <property type="evidence" value="ECO:0007669"/>
    <property type="project" value="TreeGrafter"/>
</dbReference>
<evidence type="ECO:0000313" key="10">
    <source>
        <dbReference type="Proteomes" id="UP000179233"/>
    </source>
</evidence>
<dbReference type="Pfam" id="PF02565">
    <property type="entry name" value="RecO_C"/>
    <property type="match status" value="1"/>
</dbReference>
<keyword evidence="3 7" id="KW-0227">DNA damage</keyword>
<gene>
    <name evidence="7" type="primary">recO</name>
    <name evidence="9" type="ORF">A2786_03085</name>
</gene>
<evidence type="ECO:0000256" key="6">
    <source>
        <dbReference type="ARBA" id="ARBA00033409"/>
    </source>
</evidence>
<evidence type="ECO:0000256" key="2">
    <source>
        <dbReference type="ARBA" id="ARBA00021310"/>
    </source>
</evidence>
<dbReference type="Gene3D" id="2.40.50.140">
    <property type="entry name" value="Nucleic acid-binding proteins"/>
    <property type="match status" value="1"/>
</dbReference>
<dbReference type="Pfam" id="PF11967">
    <property type="entry name" value="RecO_N"/>
    <property type="match status" value="1"/>
</dbReference>
<keyword evidence="5 7" id="KW-0234">DNA repair</keyword>
<dbReference type="Gene3D" id="1.20.1440.120">
    <property type="entry name" value="Recombination protein O, C-terminal domain"/>
    <property type="match status" value="1"/>
</dbReference>
<keyword evidence="4 7" id="KW-0233">DNA recombination</keyword>
<reference evidence="9 10" key="1">
    <citation type="journal article" date="2016" name="Nat. Commun.">
        <title>Thousands of microbial genomes shed light on interconnected biogeochemical processes in an aquifer system.</title>
        <authorList>
            <person name="Anantharaman K."/>
            <person name="Brown C.T."/>
            <person name="Hug L.A."/>
            <person name="Sharon I."/>
            <person name="Castelle C.J."/>
            <person name="Probst A.J."/>
            <person name="Thomas B.C."/>
            <person name="Singh A."/>
            <person name="Wilkins M.J."/>
            <person name="Karaoz U."/>
            <person name="Brodie E.L."/>
            <person name="Williams K.H."/>
            <person name="Hubbard S.S."/>
            <person name="Banfield J.F."/>
        </authorList>
    </citation>
    <scope>NUCLEOTIDE SEQUENCE [LARGE SCALE GENOMIC DNA]</scope>
</reference>
<dbReference type="InterPro" id="IPR042242">
    <property type="entry name" value="RecO_C"/>
</dbReference>
<dbReference type="InterPro" id="IPR003717">
    <property type="entry name" value="RecO"/>
</dbReference>
<comment type="caution">
    <text evidence="9">The sequence shown here is derived from an EMBL/GenBank/DDBJ whole genome shotgun (WGS) entry which is preliminary data.</text>
</comment>
<dbReference type="InterPro" id="IPR012340">
    <property type="entry name" value="NA-bd_OB-fold"/>
</dbReference>
<sequence>MHPRHYRTEGIILKRQNIGEADRLLTVFTRHHGKIRCLAKGVRKPTSRKSASIELFHRTVLYLAKGRQLDVLTQTEMVENFPNIRKRLKAVKAAFHCAELVDLLTAENQENETVFSDLLEVLGTIDREQQLTRGQVTQFERKLLSELGFGLPNSPSRESLKDHIESIIERKLRTAEVFKEV</sequence>
<evidence type="ECO:0000256" key="5">
    <source>
        <dbReference type="ARBA" id="ARBA00023204"/>
    </source>
</evidence>
<dbReference type="GO" id="GO:0006310">
    <property type="term" value="P:DNA recombination"/>
    <property type="evidence" value="ECO:0007669"/>
    <property type="project" value="UniProtKB-UniRule"/>
</dbReference>
<proteinExistence type="inferred from homology"/>
<accession>A0A1G1VSS5</accession>
<dbReference type="AlphaFoldDB" id="A0A1G1VSS5"/>
<feature type="domain" description="DNA replication/recombination mediator RecO N-terminal" evidence="8">
    <location>
        <begin position="5"/>
        <end position="81"/>
    </location>
</feature>
<evidence type="ECO:0000256" key="7">
    <source>
        <dbReference type="HAMAP-Rule" id="MF_00201"/>
    </source>
</evidence>
<dbReference type="SUPFAM" id="SSF57863">
    <property type="entry name" value="ArfGap/RecO-like zinc finger"/>
    <property type="match status" value="1"/>
</dbReference>
<evidence type="ECO:0000256" key="1">
    <source>
        <dbReference type="ARBA" id="ARBA00007452"/>
    </source>
</evidence>
<dbReference type="InterPro" id="IPR037278">
    <property type="entry name" value="ARFGAP/RecO"/>
</dbReference>
<dbReference type="Proteomes" id="UP000179233">
    <property type="component" value="Unassembled WGS sequence"/>
</dbReference>
<evidence type="ECO:0000313" key="9">
    <source>
        <dbReference type="EMBL" id="OGY18458.1"/>
    </source>
</evidence>
<dbReference type="PANTHER" id="PTHR33991">
    <property type="entry name" value="DNA REPAIR PROTEIN RECO"/>
    <property type="match status" value="1"/>
</dbReference>